<reference evidence="2" key="1">
    <citation type="submission" date="2021-03" db="EMBL/GenBank/DDBJ databases">
        <title>Actinotalea soli sp. nov., isolated from soil.</title>
        <authorList>
            <person name="Ping W."/>
            <person name="Zhang J."/>
        </authorList>
    </citation>
    <scope>NUCLEOTIDE SEQUENCE</scope>
    <source>
        <strain evidence="2">BY-33</strain>
    </source>
</reference>
<comment type="caution">
    <text evidence="2">The sequence shown here is derived from an EMBL/GenBank/DDBJ whole genome shotgun (WGS) entry which is preliminary data.</text>
</comment>
<keyword evidence="1" id="KW-0812">Transmembrane</keyword>
<dbReference type="EMBL" id="JAGEMK010000002">
    <property type="protein sequence ID" value="MBO1751057.1"/>
    <property type="molecule type" value="Genomic_DNA"/>
</dbReference>
<protein>
    <submittedName>
        <fullName evidence="2">Uncharacterized protein</fullName>
    </submittedName>
</protein>
<accession>A0A939RSF6</accession>
<keyword evidence="3" id="KW-1185">Reference proteome</keyword>
<feature type="transmembrane region" description="Helical" evidence="1">
    <location>
        <begin position="183"/>
        <end position="206"/>
    </location>
</feature>
<evidence type="ECO:0000256" key="1">
    <source>
        <dbReference type="SAM" id="Phobius"/>
    </source>
</evidence>
<sequence length="215" mass="21906">MSPGVVDRLRALLRMTPRPGVEPAVPPAPEVRLDLAVAVPGALVRLVPAAAMLGAMLLAGPGPVGVTFGLGAAAAVTWWPGSPAAPVFLLLVALWVFSGPDLLAEPAAGGAETVRAALLVLAVHLVLRGAALAQHVGWRSLVEGRLLARIGRSVLAVQVVAQVMLLAVVWVRSGLGGPGPGQGWVRLVAVAAAVAVVVLLVPGGWLRRRPNVSAE</sequence>
<dbReference type="RefSeq" id="WP_208054749.1">
    <property type="nucleotide sequence ID" value="NZ_JAGEMK010000002.1"/>
</dbReference>
<keyword evidence="1" id="KW-0472">Membrane</keyword>
<evidence type="ECO:0000313" key="2">
    <source>
        <dbReference type="EMBL" id="MBO1751057.1"/>
    </source>
</evidence>
<feature type="transmembrane region" description="Helical" evidence="1">
    <location>
        <begin position="150"/>
        <end position="171"/>
    </location>
</feature>
<feature type="transmembrane region" description="Helical" evidence="1">
    <location>
        <begin position="117"/>
        <end position="138"/>
    </location>
</feature>
<organism evidence="2 3">
    <name type="scientific">Actinotalea soli</name>
    <dbReference type="NCBI Taxonomy" id="2819234"/>
    <lineage>
        <taxon>Bacteria</taxon>
        <taxon>Bacillati</taxon>
        <taxon>Actinomycetota</taxon>
        <taxon>Actinomycetes</taxon>
        <taxon>Micrococcales</taxon>
        <taxon>Cellulomonadaceae</taxon>
        <taxon>Actinotalea</taxon>
    </lineage>
</organism>
<evidence type="ECO:0000313" key="3">
    <source>
        <dbReference type="Proteomes" id="UP000664209"/>
    </source>
</evidence>
<feature type="transmembrane region" description="Helical" evidence="1">
    <location>
        <begin position="70"/>
        <end position="97"/>
    </location>
</feature>
<dbReference type="AlphaFoldDB" id="A0A939RSF6"/>
<gene>
    <name evidence="2" type="ORF">J4G33_04495</name>
</gene>
<proteinExistence type="predicted"/>
<keyword evidence="1" id="KW-1133">Transmembrane helix</keyword>
<name>A0A939RSF6_9CELL</name>
<dbReference type="Proteomes" id="UP000664209">
    <property type="component" value="Unassembled WGS sequence"/>
</dbReference>